<dbReference type="SMART" id="SM00112">
    <property type="entry name" value="CA"/>
    <property type="match status" value="2"/>
</dbReference>
<keyword evidence="6" id="KW-0812">Transmembrane</keyword>
<dbReference type="CDD" id="cd11304">
    <property type="entry name" value="Cadherin_repeat"/>
    <property type="match status" value="2"/>
</dbReference>
<dbReference type="InterPro" id="IPR002126">
    <property type="entry name" value="Cadherin-like_dom"/>
</dbReference>
<dbReference type="SUPFAM" id="SSF49313">
    <property type="entry name" value="Cadherin-like"/>
    <property type="match status" value="2"/>
</dbReference>
<dbReference type="Pfam" id="PF14252">
    <property type="entry name" value="DUF4347"/>
    <property type="match status" value="1"/>
</dbReference>
<keyword evidence="9" id="KW-1185">Reference proteome</keyword>
<dbReference type="Gene3D" id="2.60.40.2810">
    <property type="match status" value="1"/>
</dbReference>
<keyword evidence="3" id="KW-1015">Disulfide bond</keyword>
<organism evidence="8 9">
    <name type="scientific">Stieleria maiorica</name>
    <dbReference type="NCBI Taxonomy" id="2795974"/>
    <lineage>
        <taxon>Bacteria</taxon>
        <taxon>Pseudomonadati</taxon>
        <taxon>Planctomycetota</taxon>
        <taxon>Planctomycetia</taxon>
        <taxon>Pirellulales</taxon>
        <taxon>Pirellulaceae</taxon>
        <taxon>Stieleria</taxon>
    </lineage>
</organism>
<dbReference type="InterPro" id="IPR025592">
    <property type="entry name" value="DUF4347"/>
</dbReference>
<reference evidence="8 9" key="1">
    <citation type="submission" date="2019-02" db="EMBL/GenBank/DDBJ databases">
        <title>Planctomycetal bacteria perform biofilm scaping via a novel small molecule.</title>
        <authorList>
            <person name="Jeske O."/>
            <person name="Boedeker C."/>
            <person name="Wiegand S."/>
            <person name="Breitling P."/>
            <person name="Kallscheuer N."/>
            <person name="Jogler M."/>
            <person name="Rohde M."/>
            <person name="Petersen J."/>
            <person name="Medema M.H."/>
            <person name="Surup F."/>
            <person name="Jogler C."/>
        </authorList>
    </citation>
    <scope>NUCLEOTIDE SEQUENCE [LARGE SCALE GENOMIC DNA]</scope>
    <source>
        <strain evidence="8 9">Mal15</strain>
    </source>
</reference>
<dbReference type="Pfam" id="PF16184">
    <property type="entry name" value="Cadherin_3"/>
    <property type="match status" value="4"/>
</dbReference>
<dbReference type="EMBL" id="CP036264">
    <property type="protein sequence ID" value="QEF96415.1"/>
    <property type="molecule type" value="Genomic_DNA"/>
</dbReference>
<dbReference type="InterPro" id="IPR015919">
    <property type="entry name" value="Cadherin-like_sf"/>
</dbReference>
<dbReference type="Proteomes" id="UP000321353">
    <property type="component" value="Chromosome"/>
</dbReference>
<protein>
    <submittedName>
        <fullName evidence="8">Cadherin domain protein</fullName>
    </submittedName>
</protein>
<dbReference type="Gene3D" id="2.60.40.60">
    <property type="entry name" value="Cadherins"/>
    <property type="match status" value="2"/>
</dbReference>
<dbReference type="Pfam" id="PF17963">
    <property type="entry name" value="Big_9"/>
    <property type="match status" value="2"/>
</dbReference>
<dbReference type="Pfam" id="PF13385">
    <property type="entry name" value="Laminin_G_3"/>
    <property type="match status" value="1"/>
</dbReference>
<proteinExistence type="predicted"/>
<evidence type="ECO:0000256" key="2">
    <source>
        <dbReference type="ARBA" id="ARBA00022737"/>
    </source>
</evidence>
<evidence type="ECO:0000313" key="8">
    <source>
        <dbReference type="EMBL" id="QEF96415.1"/>
    </source>
</evidence>
<feature type="compositionally biased region" description="Polar residues" evidence="5">
    <location>
        <begin position="2803"/>
        <end position="2812"/>
    </location>
</feature>
<feature type="domain" description="Cadherin" evidence="7">
    <location>
        <begin position="1316"/>
        <end position="1404"/>
    </location>
</feature>
<name>A0A5B9MA58_9BACT</name>
<dbReference type="GO" id="GO:0016020">
    <property type="term" value="C:membrane"/>
    <property type="evidence" value="ECO:0007669"/>
    <property type="project" value="InterPro"/>
</dbReference>
<evidence type="ECO:0000256" key="3">
    <source>
        <dbReference type="ARBA" id="ARBA00023157"/>
    </source>
</evidence>
<dbReference type="NCBIfam" id="NF012211">
    <property type="entry name" value="tand_rpt_95"/>
    <property type="match status" value="2"/>
</dbReference>
<dbReference type="InterPro" id="IPR018765">
    <property type="entry name" value="DUF2341"/>
</dbReference>
<dbReference type="SMART" id="SM00560">
    <property type="entry name" value="LamGL"/>
    <property type="match status" value="1"/>
</dbReference>
<dbReference type="PANTHER" id="PTHR45739:SF1">
    <property type="entry name" value="EXTRACELLULAR MATRIX ORGANIZING PROTEIN FRAS1"/>
    <property type="match status" value="1"/>
</dbReference>
<keyword evidence="4" id="KW-0325">Glycoprotein</keyword>
<gene>
    <name evidence="8" type="ORF">Mal15_04430</name>
</gene>
<evidence type="ECO:0000256" key="5">
    <source>
        <dbReference type="SAM" id="MobiDB-lite"/>
    </source>
</evidence>
<dbReference type="Pfam" id="PF00028">
    <property type="entry name" value="Cadherin"/>
    <property type="match status" value="2"/>
</dbReference>
<feature type="transmembrane region" description="Helical" evidence="6">
    <location>
        <begin position="2915"/>
        <end position="2936"/>
    </location>
</feature>
<keyword evidence="6" id="KW-1133">Transmembrane helix</keyword>
<feature type="region of interest" description="Disordered" evidence="5">
    <location>
        <begin position="2762"/>
        <end position="2849"/>
    </location>
</feature>
<dbReference type="Pfam" id="PF10102">
    <property type="entry name" value="DUF2341"/>
    <property type="match status" value="1"/>
</dbReference>
<dbReference type="PROSITE" id="PS50268">
    <property type="entry name" value="CADHERIN_2"/>
    <property type="match status" value="2"/>
</dbReference>
<accession>A0A5B9MA58</accession>
<dbReference type="InterPro" id="IPR013320">
    <property type="entry name" value="ConA-like_dom_sf"/>
</dbReference>
<feature type="compositionally biased region" description="Acidic residues" evidence="5">
    <location>
        <begin position="2769"/>
        <end position="2802"/>
    </location>
</feature>
<evidence type="ECO:0000259" key="7">
    <source>
        <dbReference type="PROSITE" id="PS50268"/>
    </source>
</evidence>
<sequence>MFDFYLLEDRILLSADGFDAADSAPHADVELLDAIMAQLLASDSAASADPLIGIDHFDSNVTDDTADSTGLIEPAAYDPSRRLEVVFVDAGVEDADVLLAGLRDSAADGTQWSIVRLSSDEDGIAQITRALDQLSGVDAVHLLSHASGEGIQLGNTRLDMNSATAHAGSIARWAGALDADADLLIYGCDLASSDSGRDLIETLAAVCDCDVAASDDLTGHQTLGGDWELEYAVGTIETQIAFESDATHSWQHVFATVDVTFQEGVNGYTGTQDTDFNGDSPNSSYGNDASIAVDDDHNNGFASVGLLRFDSIFGNGPGQIPLGSTIVSASLTINGVGAGTAGGTLSLHEMLTAWDESSTYNSLGSGLQAGTEYVAAADGSITDLSSLGLYTITGLEDALQTWSDGGTNYGWALFNDNANGFDFDSSEEANASLRPELSIQYIAPNSAPVLTASSPNGLFTENGAPIYDAYATVTDSDSADFDGGDLTVTITTNATANDRLEIRNVGTGPGQISTSGSNVYYEGNLIGTFSGGVGTTALTVNLNANADVTAVQGLARAIAFNNVSENPSTATRIISAVLSDGDGGTSAASNINMYISAVNDAPVAADDNYSVDEEVALSVDWFDTAWTARQTLTFDNSGQTEALTDFPVLVVLNSGNIDYAKTQDDGADLRFFDSDGTALAYEIEEWNESGDSYVWVRVPQIDASSSSDGITMYYGNASATAGQDPTAVWNGDYTLVHHLQETSGTHLDSTSNGLSAVNTGSDQNATGLVSGANNLDGNDYLTVAHDASLDVGGEITVSALIYANAGGMSGWDLVLNKGTTGSNQTYFFGLNGDEVSFGLRNGADWPDVESAVNLTTETWYAIAATFNDATDEVKLYVDGVEVATGTITQSMVNNTDDLTIGNSQYGEYFDGIIDEVRIYNTVQSADWIAAQSLSMRNDLGSEFVSFGGEQSVPATGGVLVNDSDADGDAVTVSLVAGPSNAASFTLRPDGTFNYTPIGDFSGVDTFTYKTNDGTTDSNVATVTITVNPVNDDPIITSDGGGASAAVNVFENGVYVSTVTATDADLPADTLTYSISGGLDAAKFTIDSSTGVLEFVSASDFESPTDNGGDNVYDVIVQVSDGTSTDSQSIAVTVTDVADGGQYLDLFDADAYNNSDGTQTWSDTWVDSEDGNATIGSIKVSGGELRVIANNVNDSIYRQVDLSTATSAALDFSFDNDLTGDRTILVQVSGDGGLNYDTLATLDAATNTGTGTLSFDISAYTAADTRVRFIVTAIGGGGPGGNVQLDNVQISYTPNSPPTITSDGAGATASVNVAENGTAVTTVTATDGDAQTLTYSIIGGADSTKFAIDPNSGALTFASAPDFESPTDSGGNNVYDVTVQVSDGITTDTQAVAVTVTDVNESPSVATNTGATVLEGSTGNAITTAMLNEGDVDDSGAGLTYTITDVTDNGTMYLAGFGALGLNDTFTQADIDAGDVTYDHDGSETTSDAFSFSLADGGENGATAATGTFNFTVTAVNDAPAEASIEGAALAYTENGGPVAITSTLALSDSDDTNLESAVVQITGNYANGQDVLTFVDQNGISGVWNAGSGTLTLTGTATVAQYQAALRSITYTNTSDNPSTATRTVSFTVNDGDVDSNTQTRDISIAATNDDPTGTGLPSDITVTEDVSSNVDLSALNLSDVDANSGNLTVTLSTSTGGNLSAIPGGGVTVGGSGTGTLTLTGTLSDLNTFLDAPANVQYLHGTPHTFGNDADTIQVVINDGGNTGSGGGTDQTVGTVNVDITAVNDEQVLATNTGDTVAEGSTGNTVTTAMLETTDVDNTDSQLVYTVDAVPTNGTLYRNGVALNVSDTFTQADIDAGLISYDHDGSDTVSDSFDFTVDDGVGTTTSSTFNWTVTAGNDAPIEASTEGTTLAYTENDGAVAITSTLALSDSDDTNLESAVVQITGNYANGQDVLTFVDQTGISGVWNAGSGTLTLTGTATVAQYQAALRSITYTNTSDNPSTATRTVSFTVNDGDVDSNTQTRDISIAATNDDPTGTGLPSDIAVTEDVSSNVDLSALNLNDVDANSGNLTVTLSTSTGGNLSASSGGGVTVGGSGSGTLTLTGTLSDLNTFLDTPANVQYLHGTPHTFGNDADTIQVVVNDGGNTGSGGGTDQTVGTVNVDITAVNDEQVLAANTGDTVTEGSTGNTVTTAMLETTDVDNTDSQLVYTVDAVPTNGTLYRNGVALNVSDTFTQADIDAGLISYDHDGSNTTSDSFDFTVDDGAGTTTSSTFNWTVTAANDAPVEASIEGTTLAYTENDGAVVITSTLALSDSDDTNLESAIVQITGNYANGQDVLAFVDQNGISGVWNAGSGTLTLTGTATVAQYQAALRSITYTNTSDNPSTATRTVSFTVNDGDVDSNTQTRNISIAATNDDPAGTGLPSDITVTEDVSSNVDLSALNLSDVDANSGNLTVTLSTSTGGNLSASSGGGVTVGGNGTGTLTLTGTLTDLNTFLDTPANVQYLHGTPHTFGDDADTIQVVVNDGGNTGSGGGTDQTIGTVNVDITAVNDEQVLATNTGDTVTEGSTGNTVTTAMLETTDVDNTDSQLVYTVDTVPTNGTLYRNGVALNVSDTFTQADIDAGLISYDHDGSNTTSDSFDFTVDDGVGTTTSSTFNWTVTASNAAPVATGESFTVNIGETLTVGVSSVIFNDSDVDGDSLAIVLVAAPTNGSFTLDPGGNFTYTPNPGFFGQDSFLYQVTDGTLLSNVAEAVLEVPLALLATSGTTETSSETEPEPEPETEDFTEPESDPPSEIESQGEESTDPSDATETTSPAGDVVPAVVMDGSGDKAGGDANRTSGAGNGGDDTGLPNEVMALEAERQLYGIYAASEEASSLTMGYSPELQQLERLLRQDLQQAIVWTQWDEAPEDDENQMTVMVGAAGAGMSVFSIGYVFWALRGGTLMTVFASSLPAWRFIDPIAMLSAYRSSKPGFDEGLDGLIK</sequence>
<dbReference type="KEGG" id="smam:Mal15_04430"/>
<dbReference type="GO" id="GO:0005509">
    <property type="term" value="F:calcium ion binding"/>
    <property type="evidence" value="ECO:0007669"/>
    <property type="project" value="InterPro"/>
</dbReference>
<evidence type="ECO:0000256" key="4">
    <source>
        <dbReference type="ARBA" id="ARBA00023180"/>
    </source>
</evidence>
<dbReference type="PROSITE" id="PS51854">
    <property type="entry name" value="CSPG"/>
    <property type="match status" value="4"/>
</dbReference>
<keyword evidence="1" id="KW-0732">Signal</keyword>
<dbReference type="SUPFAM" id="SSF49899">
    <property type="entry name" value="Concanavalin A-like lectins/glucanases"/>
    <property type="match status" value="1"/>
</dbReference>
<dbReference type="InterPro" id="IPR051561">
    <property type="entry name" value="FRAS1_ECM"/>
</dbReference>
<feature type="domain" description="Cadherin" evidence="7">
    <location>
        <begin position="1052"/>
        <end position="1146"/>
    </location>
</feature>
<dbReference type="GO" id="GO:0009653">
    <property type="term" value="P:anatomical structure morphogenesis"/>
    <property type="evidence" value="ECO:0007669"/>
    <property type="project" value="TreeGrafter"/>
</dbReference>
<evidence type="ECO:0000313" key="9">
    <source>
        <dbReference type="Proteomes" id="UP000321353"/>
    </source>
</evidence>
<evidence type="ECO:0000256" key="1">
    <source>
        <dbReference type="ARBA" id="ARBA00022729"/>
    </source>
</evidence>
<dbReference type="InterPro" id="IPR006558">
    <property type="entry name" value="LamG-like"/>
</dbReference>
<keyword evidence="2" id="KW-0677">Repeat</keyword>
<dbReference type="Gene3D" id="2.60.120.200">
    <property type="match status" value="1"/>
</dbReference>
<evidence type="ECO:0000256" key="6">
    <source>
        <dbReference type="SAM" id="Phobius"/>
    </source>
</evidence>
<dbReference type="GO" id="GO:0007156">
    <property type="term" value="P:homophilic cell adhesion via plasma membrane adhesion molecules"/>
    <property type="evidence" value="ECO:0007669"/>
    <property type="project" value="InterPro"/>
</dbReference>
<dbReference type="PANTHER" id="PTHR45739">
    <property type="entry name" value="MATRIX PROTEIN, PUTATIVE-RELATED"/>
    <property type="match status" value="1"/>
</dbReference>
<dbReference type="InterPro" id="IPR039005">
    <property type="entry name" value="CSPG_rpt"/>
</dbReference>
<keyword evidence="6" id="KW-0472">Membrane</keyword>
<dbReference type="Gene3D" id="2.60.40.3440">
    <property type="match status" value="1"/>
</dbReference>